<evidence type="ECO:0000256" key="3">
    <source>
        <dbReference type="ARBA" id="ARBA00022692"/>
    </source>
</evidence>
<dbReference type="PANTHER" id="PTHR12770:SF31">
    <property type="entry name" value="RUS FAMILY MEMBER 1"/>
    <property type="match status" value="1"/>
</dbReference>
<feature type="domain" description="Protein root UVB sensitive/RUS" evidence="6">
    <location>
        <begin position="41"/>
        <end position="285"/>
    </location>
</feature>
<comment type="subcellular location">
    <subcellularLocation>
        <location evidence="1">Membrane</location>
    </subcellularLocation>
</comment>
<proteinExistence type="inferred from homology"/>
<dbReference type="InterPro" id="IPR054549">
    <property type="entry name" value="UVB_sens_RUS_dom"/>
</dbReference>
<keyword evidence="4" id="KW-1133">Transmembrane helix</keyword>
<reference evidence="7" key="1">
    <citation type="submission" date="2014-09" db="EMBL/GenBank/DDBJ databases">
        <title>Genome sequence of the luminous mushroom Mycena chlorophos for searching fungal bioluminescence genes.</title>
        <authorList>
            <person name="Tanaka Y."/>
            <person name="Kasuga D."/>
            <person name="Oba Y."/>
            <person name="Hase S."/>
            <person name="Sato K."/>
            <person name="Oba Y."/>
            <person name="Sakakibara Y."/>
        </authorList>
    </citation>
    <scope>NUCLEOTIDE SEQUENCE</scope>
</reference>
<keyword evidence="3" id="KW-0812">Transmembrane</keyword>
<evidence type="ECO:0000313" key="8">
    <source>
        <dbReference type="Proteomes" id="UP000815677"/>
    </source>
</evidence>
<dbReference type="Pfam" id="PF04884">
    <property type="entry name" value="UVB_sens_prot"/>
    <property type="match status" value="1"/>
</dbReference>
<evidence type="ECO:0000259" key="6">
    <source>
        <dbReference type="Pfam" id="PF04884"/>
    </source>
</evidence>
<dbReference type="PANTHER" id="PTHR12770">
    <property type="entry name" value="RUS1 FAMILY PROTEIN C16ORF58"/>
    <property type="match status" value="1"/>
</dbReference>
<accession>A0ABQ0L1X2</accession>
<evidence type="ECO:0000313" key="7">
    <source>
        <dbReference type="EMBL" id="GAT45158.1"/>
    </source>
</evidence>
<keyword evidence="5" id="KW-0472">Membrane</keyword>
<keyword evidence="8" id="KW-1185">Reference proteome</keyword>
<evidence type="ECO:0000256" key="2">
    <source>
        <dbReference type="ARBA" id="ARBA00007558"/>
    </source>
</evidence>
<evidence type="ECO:0000256" key="4">
    <source>
        <dbReference type="ARBA" id="ARBA00022989"/>
    </source>
</evidence>
<name>A0ABQ0L1X2_MYCCL</name>
<dbReference type="Proteomes" id="UP000815677">
    <property type="component" value="Unassembled WGS sequence"/>
</dbReference>
<comment type="similarity">
    <text evidence="2">Belongs to the RUS1 family.</text>
</comment>
<evidence type="ECO:0000256" key="1">
    <source>
        <dbReference type="ARBA" id="ARBA00004370"/>
    </source>
</evidence>
<evidence type="ECO:0000256" key="5">
    <source>
        <dbReference type="ARBA" id="ARBA00023136"/>
    </source>
</evidence>
<dbReference type="InterPro" id="IPR006968">
    <property type="entry name" value="RUS_fam"/>
</dbReference>
<gene>
    <name evidence="7" type="ORF">MCHLO_02749</name>
</gene>
<dbReference type="EMBL" id="DF840843">
    <property type="protein sequence ID" value="GAT45158.1"/>
    <property type="molecule type" value="Genomic_DNA"/>
</dbReference>
<sequence length="489" mass="52931">MTTVRVVERTDDGRIREAQYGTSTTAKGVSVPKSRHREPLHQRAMDFGSKVFLPSGYPHSVSPDYLRYQLFNALQAFCSSLAGLLSSRALLEGFGVGNADASATHALLLTVLQDFFGRITTICAAYALGPSLGAEAKTFRLLADVANDAAIVLDTLSPLILSRVQIPGARVGALCLSGALRAMCGICAGGSKAALSMHFATPVSGTGDIGDLNAKDSSKETVLALSGMLAGSLIVPYLTTPSSTYTVLFTLVGLHLWLNYHGVRGVVLRTLNRQRLSIAWHHYRDSRDTEVPSPAEVSRRERVLDWNFNALGAGVQAGRCTCDVGSSLVAVFPPGKGSDSIPPALVNADPYILWFDPSSISQNTTQPTFRAHSHTLGFKLHIFLRRGYSSHHVIKAWVHAVEVGRMIALQRRSGSPERLSDPLDLVRVGHKRVGERLERFLELMREKGWETRTGENAAGLVVGSPRGVIEEVEVGVGEEGLEIEGRKER</sequence>
<organism evidence="7 8">
    <name type="scientific">Mycena chlorophos</name>
    <name type="common">Agaric fungus</name>
    <name type="synonym">Agaricus chlorophos</name>
    <dbReference type="NCBI Taxonomy" id="658473"/>
    <lineage>
        <taxon>Eukaryota</taxon>
        <taxon>Fungi</taxon>
        <taxon>Dikarya</taxon>
        <taxon>Basidiomycota</taxon>
        <taxon>Agaricomycotina</taxon>
        <taxon>Agaricomycetes</taxon>
        <taxon>Agaricomycetidae</taxon>
        <taxon>Agaricales</taxon>
        <taxon>Marasmiineae</taxon>
        <taxon>Mycenaceae</taxon>
        <taxon>Mycena</taxon>
    </lineage>
</organism>
<protein>
    <recommendedName>
        <fullName evidence="6">Protein root UVB sensitive/RUS domain-containing protein</fullName>
    </recommendedName>
</protein>